<evidence type="ECO:0000256" key="3">
    <source>
        <dbReference type="ARBA" id="ARBA00022448"/>
    </source>
</evidence>
<dbReference type="Gene3D" id="1.20.1530.20">
    <property type="match status" value="1"/>
</dbReference>
<dbReference type="GO" id="GO:0055085">
    <property type="term" value="P:transmembrane transport"/>
    <property type="evidence" value="ECO:0007669"/>
    <property type="project" value="InterPro"/>
</dbReference>
<proteinExistence type="inferred from homology"/>
<dbReference type="PANTHER" id="PTHR36838">
    <property type="entry name" value="AUXIN EFFLUX CARRIER FAMILY PROTEIN"/>
    <property type="match status" value="1"/>
</dbReference>
<organism evidence="9 10">
    <name type="scientific">Streptosporangium carneum</name>
    <dbReference type="NCBI Taxonomy" id="47481"/>
    <lineage>
        <taxon>Bacteria</taxon>
        <taxon>Bacillati</taxon>
        <taxon>Actinomycetota</taxon>
        <taxon>Actinomycetes</taxon>
        <taxon>Streptosporangiales</taxon>
        <taxon>Streptosporangiaceae</taxon>
        <taxon>Streptosporangium</taxon>
    </lineage>
</organism>
<name>A0A9W6MC32_9ACTN</name>
<keyword evidence="4" id="KW-1003">Cell membrane</keyword>
<accession>A0A9W6MC32</accession>
<evidence type="ECO:0000256" key="6">
    <source>
        <dbReference type="ARBA" id="ARBA00022989"/>
    </source>
</evidence>
<comment type="similarity">
    <text evidence="2">Belongs to the auxin efflux carrier (TC 2.A.69) family.</text>
</comment>
<evidence type="ECO:0000313" key="10">
    <source>
        <dbReference type="Proteomes" id="UP001143474"/>
    </source>
</evidence>
<dbReference type="Proteomes" id="UP001143474">
    <property type="component" value="Unassembled WGS sequence"/>
</dbReference>
<dbReference type="Pfam" id="PF03547">
    <property type="entry name" value="Mem_trans"/>
    <property type="match status" value="1"/>
</dbReference>
<reference evidence="9" key="2">
    <citation type="submission" date="2023-01" db="EMBL/GenBank/DDBJ databases">
        <authorList>
            <person name="Sun Q."/>
            <person name="Evtushenko L."/>
        </authorList>
    </citation>
    <scope>NUCLEOTIDE SEQUENCE</scope>
    <source>
        <strain evidence="9">VKM Ac-2007</strain>
    </source>
</reference>
<evidence type="ECO:0000256" key="4">
    <source>
        <dbReference type="ARBA" id="ARBA00022475"/>
    </source>
</evidence>
<keyword evidence="5 8" id="KW-0812">Transmembrane</keyword>
<dbReference type="InterPro" id="IPR004776">
    <property type="entry name" value="Mem_transp_PIN-like"/>
</dbReference>
<feature type="transmembrane region" description="Helical" evidence="8">
    <location>
        <begin position="6"/>
        <end position="24"/>
    </location>
</feature>
<evidence type="ECO:0000256" key="2">
    <source>
        <dbReference type="ARBA" id="ARBA00010145"/>
    </source>
</evidence>
<evidence type="ECO:0000256" key="7">
    <source>
        <dbReference type="ARBA" id="ARBA00023136"/>
    </source>
</evidence>
<feature type="transmembrane region" description="Helical" evidence="8">
    <location>
        <begin position="182"/>
        <end position="207"/>
    </location>
</feature>
<evidence type="ECO:0000313" key="9">
    <source>
        <dbReference type="EMBL" id="GLK08667.1"/>
    </source>
</evidence>
<reference evidence="9" key="1">
    <citation type="journal article" date="2014" name="Int. J. Syst. Evol. Microbiol.">
        <title>Complete genome sequence of Corynebacterium casei LMG S-19264T (=DSM 44701T), isolated from a smear-ripened cheese.</title>
        <authorList>
            <consortium name="US DOE Joint Genome Institute (JGI-PGF)"/>
            <person name="Walter F."/>
            <person name="Albersmeier A."/>
            <person name="Kalinowski J."/>
            <person name="Ruckert C."/>
        </authorList>
    </citation>
    <scope>NUCLEOTIDE SEQUENCE</scope>
    <source>
        <strain evidence="9">VKM Ac-2007</strain>
    </source>
</reference>
<evidence type="ECO:0000256" key="1">
    <source>
        <dbReference type="ARBA" id="ARBA00004651"/>
    </source>
</evidence>
<keyword evidence="6 8" id="KW-1133">Transmembrane helix</keyword>
<evidence type="ECO:0000256" key="5">
    <source>
        <dbReference type="ARBA" id="ARBA00022692"/>
    </source>
</evidence>
<sequence length="300" mass="30525">MITAFIPIWALTLLGFAAGRLRLLGAEADRVLGGFVFHLAMPAALFSILTRTRLSFSGPALGVFAAGTVVTMALGFLLSARLLGRKPGEAAIGAMAAGYVNSANLGIPVTLQVLGDATFLSGVLLFQVLVVTPVVLVVLDRGAGRAFGLARLASLPLRNPVILGLMAGALCSALGWRPPPAIAGPIALLGDAAVPTALVALGLSLTVRGPALTGERSQILALSAMKLLAQPLLAYLFGLLARLGPAELLAVVVCAALPTAQNAYVFAREYGQAASVARGTVIVSTALSMLTLAAAGWLLG</sequence>
<dbReference type="RefSeq" id="WP_271217166.1">
    <property type="nucleotide sequence ID" value="NZ_BAAAVD010000003.1"/>
</dbReference>
<feature type="transmembrane region" description="Helical" evidence="8">
    <location>
        <begin position="117"/>
        <end position="139"/>
    </location>
</feature>
<protein>
    <submittedName>
        <fullName evidence="9">Membrane protein</fullName>
    </submittedName>
</protein>
<gene>
    <name evidence="9" type="ORF">GCM10017600_20720</name>
</gene>
<feature type="transmembrane region" description="Helical" evidence="8">
    <location>
        <begin position="279"/>
        <end position="299"/>
    </location>
</feature>
<comment type="caution">
    <text evidence="9">The sequence shown here is derived from an EMBL/GenBank/DDBJ whole genome shotgun (WGS) entry which is preliminary data.</text>
</comment>
<feature type="transmembrane region" description="Helical" evidence="8">
    <location>
        <begin position="31"/>
        <end position="50"/>
    </location>
</feature>
<dbReference type="EMBL" id="BSEV01000003">
    <property type="protein sequence ID" value="GLK08667.1"/>
    <property type="molecule type" value="Genomic_DNA"/>
</dbReference>
<dbReference type="AlphaFoldDB" id="A0A9W6MC32"/>
<comment type="subcellular location">
    <subcellularLocation>
        <location evidence="1">Cell membrane</location>
        <topology evidence="1">Multi-pass membrane protein</topology>
    </subcellularLocation>
</comment>
<keyword evidence="7 8" id="KW-0472">Membrane</keyword>
<feature type="transmembrane region" description="Helical" evidence="8">
    <location>
        <begin position="90"/>
        <end position="111"/>
    </location>
</feature>
<dbReference type="GO" id="GO:0005886">
    <property type="term" value="C:plasma membrane"/>
    <property type="evidence" value="ECO:0007669"/>
    <property type="project" value="UniProtKB-SubCell"/>
</dbReference>
<feature type="transmembrane region" description="Helical" evidence="8">
    <location>
        <begin position="160"/>
        <end position="176"/>
    </location>
</feature>
<dbReference type="InterPro" id="IPR038770">
    <property type="entry name" value="Na+/solute_symporter_sf"/>
</dbReference>
<feature type="transmembrane region" description="Helical" evidence="8">
    <location>
        <begin position="56"/>
        <end position="78"/>
    </location>
</feature>
<keyword evidence="3" id="KW-0813">Transport</keyword>
<feature type="transmembrane region" description="Helical" evidence="8">
    <location>
        <begin position="248"/>
        <end position="267"/>
    </location>
</feature>
<keyword evidence="10" id="KW-1185">Reference proteome</keyword>
<evidence type="ECO:0000256" key="8">
    <source>
        <dbReference type="SAM" id="Phobius"/>
    </source>
</evidence>
<feature type="transmembrane region" description="Helical" evidence="8">
    <location>
        <begin position="219"/>
        <end position="242"/>
    </location>
</feature>
<dbReference type="PANTHER" id="PTHR36838:SF1">
    <property type="entry name" value="SLR1864 PROTEIN"/>
    <property type="match status" value="1"/>
</dbReference>